<organism evidence="2">
    <name type="scientific">Rhizophagus irregularis (strain DAOM 181602 / DAOM 197198 / MUCL 43194)</name>
    <name type="common">Arbuscular mycorrhizal fungus</name>
    <name type="synonym">Glomus intraradices</name>
    <dbReference type="NCBI Taxonomy" id="747089"/>
    <lineage>
        <taxon>Eukaryota</taxon>
        <taxon>Fungi</taxon>
        <taxon>Fungi incertae sedis</taxon>
        <taxon>Mucoromycota</taxon>
        <taxon>Glomeromycotina</taxon>
        <taxon>Glomeromycetes</taxon>
        <taxon>Glomerales</taxon>
        <taxon>Glomeraceae</taxon>
        <taxon>Rhizophagus</taxon>
    </lineage>
</organism>
<dbReference type="AlphaFoldDB" id="U9UAC6"/>
<feature type="region of interest" description="Disordered" evidence="1">
    <location>
        <begin position="1"/>
        <end position="33"/>
    </location>
</feature>
<gene>
    <name evidence="2" type="ORF">GLOINDRAFT_23836</name>
</gene>
<name>U9UAC6_RHIID</name>
<protein>
    <submittedName>
        <fullName evidence="2">Uncharacterized protein</fullName>
    </submittedName>
</protein>
<dbReference type="EMBL" id="KI281953">
    <property type="protein sequence ID" value="ESA15493.1"/>
    <property type="molecule type" value="Genomic_DNA"/>
</dbReference>
<proteinExistence type="predicted"/>
<sequence length="81" mass="9209">MKNNIRPVQGQKLDAEEEPPRKNETNQEDAKAVDDVRNVIKGDMTHDQKKRATTITIKKTIGVKADELHQKNNISSQLNNM</sequence>
<feature type="compositionally biased region" description="Basic and acidic residues" evidence="1">
    <location>
        <begin position="18"/>
        <end position="33"/>
    </location>
</feature>
<evidence type="ECO:0000256" key="1">
    <source>
        <dbReference type="SAM" id="MobiDB-lite"/>
    </source>
</evidence>
<accession>U9UAC6</accession>
<evidence type="ECO:0000313" key="2">
    <source>
        <dbReference type="EMBL" id="ESA15493.1"/>
    </source>
</evidence>
<reference evidence="2" key="1">
    <citation type="submission" date="2013-07" db="EMBL/GenBank/DDBJ databases">
        <title>The genome of an arbuscular mycorrhizal fungus provides insights into the evolution of the oldest plant symbiosis.</title>
        <authorList>
            <consortium name="DOE Joint Genome Institute"/>
            <person name="Tisserant E."/>
            <person name="Malbreil M."/>
            <person name="Kuo A."/>
            <person name="Kohler A."/>
            <person name="Symeonidi A."/>
            <person name="Balestrini R."/>
            <person name="Charron P."/>
            <person name="Duensing N."/>
            <person name="Frei-dit-Frey N."/>
            <person name="Gianinazzi-Pearson V."/>
            <person name="Gilbert B."/>
            <person name="Handa Y."/>
            <person name="Hijri M."/>
            <person name="Kaul R."/>
            <person name="Kawaguchi M."/>
            <person name="Krajinski F."/>
            <person name="Lammers P."/>
            <person name="Lapierre D."/>
            <person name="Masclaux F.G."/>
            <person name="Murat C."/>
            <person name="Morin E."/>
            <person name="Ndikumana S."/>
            <person name="Pagni M."/>
            <person name="Petitpierre D."/>
            <person name="Requena N."/>
            <person name="Rosikiewicz P."/>
            <person name="Riley R."/>
            <person name="Saito K."/>
            <person name="San Clemente H."/>
            <person name="Shapiro H."/>
            <person name="van Tuinen D."/>
            <person name="Becard G."/>
            <person name="Bonfante P."/>
            <person name="Paszkowski U."/>
            <person name="Shachar-Hill Y."/>
            <person name="Young J.P."/>
            <person name="Sanders I.R."/>
            <person name="Henrissat B."/>
            <person name="Rensing S.A."/>
            <person name="Grigoriev I.V."/>
            <person name="Corradi N."/>
            <person name="Roux C."/>
            <person name="Martin F."/>
        </authorList>
    </citation>
    <scope>NUCLEOTIDE SEQUENCE</scope>
    <source>
        <strain evidence="2">DAOM 197198</strain>
    </source>
</reference>
<dbReference type="HOGENOM" id="CLU_2575062_0_0_1"/>